<dbReference type="EMBL" id="CASHTH010002306">
    <property type="protein sequence ID" value="CAI8027894.1"/>
    <property type="molecule type" value="Genomic_DNA"/>
</dbReference>
<dbReference type="GO" id="GO:0007154">
    <property type="term" value="P:cell communication"/>
    <property type="evidence" value="ECO:0007669"/>
    <property type="project" value="InterPro"/>
</dbReference>
<dbReference type="CDD" id="cd00063">
    <property type="entry name" value="FN3"/>
    <property type="match status" value="1"/>
</dbReference>
<dbReference type="InterPro" id="IPR003644">
    <property type="entry name" value="Calx_beta"/>
</dbReference>
<keyword evidence="4" id="KW-0813">Transport</keyword>
<accession>A0AA35WPD8</accession>
<dbReference type="Pfam" id="PF03160">
    <property type="entry name" value="Calx-beta"/>
    <property type="match status" value="4"/>
</dbReference>
<evidence type="ECO:0000259" key="6">
    <source>
        <dbReference type="PROSITE" id="PS50835"/>
    </source>
</evidence>
<name>A0AA35WPD8_GEOBA</name>
<keyword evidence="2" id="KW-0677">Repeat</keyword>
<dbReference type="Gene3D" id="2.60.40.2030">
    <property type="match status" value="6"/>
</dbReference>
<evidence type="ECO:0000256" key="5">
    <source>
        <dbReference type="SAM" id="MobiDB-lite"/>
    </source>
</evidence>
<dbReference type="PANTHER" id="PTHR11878">
    <property type="entry name" value="SODIUM/CALCIUM EXCHANGER"/>
    <property type="match status" value="1"/>
</dbReference>
<dbReference type="InterPro" id="IPR003961">
    <property type="entry name" value="FN3_dom"/>
</dbReference>
<dbReference type="InterPro" id="IPR036179">
    <property type="entry name" value="Ig-like_dom_sf"/>
</dbReference>
<dbReference type="SMART" id="SM00409">
    <property type="entry name" value="IG"/>
    <property type="match status" value="4"/>
</dbReference>
<evidence type="ECO:0000259" key="7">
    <source>
        <dbReference type="PROSITE" id="PS50853"/>
    </source>
</evidence>
<comment type="caution">
    <text evidence="8">The sequence shown here is derived from an EMBL/GenBank/DDBJ whole genome shotgun (WGS) entry which is preliminary data.</text>
</comment>
<dbReference type="InterPro" id="IPR013783">
    <property type="entry name" value="Ig-like_fold"/>
</dbReference>
<dbReference type="PROSITE" id="PS50853">
    <property type="entry name" value="FN3"/>
    <property type="match status" value="2"/>
</dbReference>
<feature type="domain" description="Fibronectin type-III" evidence="7">
    <location>
        <begin position="1748"/>
        <end position="1857"/>
    </location>
</feature>
<feature type="domain" description="Ig-like" evidence="6">
    <location>
        <begin position="1439"/>
        <end position="1527"/>
    </location>
</feature>
<feature type="domain" description="Fibronectin type-III" evidence="7">
    <location>
        <begin position="1861"/>
        <end position="1961"/>
    </location>
</feature>
<feature type="non-terminal residue" evidence="8">
    <location>
        <position position="1"/>
    </location>
</feature>
<dbReference type="SMART" id="SM00237">
    <property type="entry name" value="Calx_beta"/>
    <property type="match status" value="2"/>
</dbReference>
<evidence type="ECO:0000313" key="8">
    <source>
        <dbReference type="EMBL" id="CAI8027894.1"/>
    </source>
</evidence>
<organism evidence="8 9">
    <name type="scientific">Geodia barretti</name>
    <name type="common">Barrett's horny sponge</name>
    <dbReference type="NCBI Taxonomy" id="519541"/>
    <lineage>
        <taxon>Eukaryota</taxon>
        <taxon>Metazoa</taxon>
        <taxon>Porifera</taxon>
        <taxon>Demospongiae</taxon>
        <taxon>Heteroscleromorpha</taxon>
        <taxon>Tetractinellida</taxon>
        <taxon>Astrophorina</taxon>
        <taxon>Geodiidae</taxon>
        <taxon>Geodia</taxon>
    </lineage>
</organism>
<evidence type="ECO:0000256" key="4">
    <source>
        <dbReference type="ARBA" id="ARBA00023065"/>
    </source>
</evidence>
<gene>
    <name evidence="8" type="ORF">GBAR_LOCUS15887</name>
</gene>
<proteinExistence type="predicted"/>
<dbReference type="SMART" id="SM00060">
    <property type="entry name" value="FN3"/>
    <property type="match status" value="3"/>
</dbReference>
<dbReference type="Gene3D" id="2.60.40.10">
    <property type="entry name" value="Immunoglobulins"/>
    <property type="match status" value="5"/>
</dbReference>
<dbReference type="InterPro" id="IPR051171">
    <property type="entry name" value="CaCA"/>
</dbReference>
<feature type="region of interest" description="Disordered" evidence="5">
    <location>
        <begin position="2006"/>
        <end position="2025"/>
    </location>
</feature>
<feature type="domain" description="Ig-like" evidence="6">
    <location>
        <begin position="480"/>
        <end position="572"/>
    </location>
</feature>
<keyword evidence="3" id="KW-0106">Calcium</keyword>
<dbReference type="PANTHER" id="PTHR11878:SF65">
    <property type="entry name" value="NA_CA-EXCHANGE PROTEIN, ISOFORM G"/>
    <property type="match status" value="1"/>
</dbReference>
<evidence type="ECO:0000313" key="9">
    <source>
        <dbReference type="Proteomes" id="UP001174909"/>
    </source>
</evidence>
<dbReference type="PROSITE" id="PS50835">
    <property type="entry name" value="IG_LIKE"/>
    <property type="match status" value="5"/>
</dbReference>
<feature type="domain" description="Ig-like" evidence="6">
    <location>
        <begin position="1140"/>
        <end position="1212"/>
    </location>
</feature>
<keyword evidence="1" id="KW-0732">Signal</keyword>
<keyword evidence="4" id="KW-0406">Ion transport</keyword>
<keyword evidence="9" id="KW-1185">Reference proteome</keyword>
<feature type="domain" description="Ig-like" evidence="6">
    <location>
        <begin position="306"/>
        <end position="376"/>
    </location>
</feature>
<dbReference type="InterPro" id="IPR036116">
    <property type="entry name" value="FN3_sf"/>
</dbReference>
<dbReference type="GO" id="GO:0016020">
    <property type="term" value="C:membrane"/>
    <property type="evidence" value="ECO:0007669"/>
    <property type="project" value="InterPro"/>
</dbReference>
<feature type="domain" description="Ig-like" evidence="6">
    <location>
        <begin position="1342"/>
        <end position="1434"/>
    </location>
</feature>
<sequence length="2025" mass="216662">IVAACVVSFNQDSYTADEGGTFQVMVTIDPMCSIENDVIVSISSINGTAVGGSDFVPVAQMLMFTDATPTLSFSELMYSVVEGNQLTFEVVFESPLTLARDVEVNVTLIDGTAIAPDDYNMLGPMVLTLTGSGGTAMVNIVDDALAEVDEMFEMMLSSNDPSVSIVEDTATVTINDSVLVFQFNQSAYTVDEGDSVPVWTTPLVQRGTLHSTVPQILGVVVITVPGDKLKEDPEDFILSLESKFRLSVSQAALTISDTTVTLDVVGDSEVTEGENITLNITAVGPFVENFMVNIQADPANKVMISPTYVDFTSSTTQSQGVEVNNSVTLTCWFIAGNPVEIVWMKDGVPLSEELASTSDQNPMSSIGAVGVISCSIISCGQVSILFDIDNDNATRISLNTTTADVDETLGTVETTSEATITTLGRVHEGMSQSCNVTYGRVVLREEIFNYTLENVAINVDVRAENLTLPNRTGGDSFVVGDDVVLNCSATNPHGVDRDLTIRWFRLARLSTQEGDYIMPNNPPANTMVETGDGYVALILPDIKDNSDEETVYICKAYNRLPNDQVDEAVNVTVIYCRLSLSPLIESLSAGCEVNFDQTSYTVDEGGTFEVMVTIVPMGSIENDVIVNISSADGTAVGGNDFVPVAQMLTFNNSIRQIPVSVEILNDTVVEDQEVLTLTLVNNDDNVTLPDRLVEVSITDRSSVTVEFDKTGYVVAEGESKNVVLRVNGGTLERDVDVQLTVGGGATEGADYTALPASVVLTAGTTSSTVTFTAANDTLVEGEEIVQLTLGSSDTTVTVGPNSSVAIRDTTITLSFSELMYSVVEGNNLTFEVVVEPPLTVAREVEVTVMLIDGTAIAPDDYMPGPIVLTLTGSGGTAMVNIVNDTLLEVDEMFEMMLSSNDPSVLIVEDTATVTINDSVLVFQFNHSAYTVDEGDSVPVMVTWVNPQMGEVEVRVTVTPSGTLDYYSISPEGNITLNSTSNTSVVVITVPGDKLKEDPEDFILSLESKFRLSVSQAALTISDTTVTLDVVGDSEVTEGENITLNITAVGPFVENFMVNIQADPADKVMISPTFVNFTSTTTQVSVTIGGVLDEVPEGNETVTIIFTTTSANVQDFDYNVTVVDATVNHTDGPQSQGVEVNNSVTLTCWFIAGNPVEIVWMKDGVPLSEGGPNVDEGEFVYRSTLSIAHVEFSNCGNYTCSMRNVTSPPAELGVYQLASTSDQNPMSSIGAVGVISCSIISCGQVSILFDIDNDNATRISLNTTTADVDETLGTVETTSEATITTLGRVHEGMSQSCNVTYGRVVLREEIFNYTLENVAINVDVRAENLTLPNRTGGDSFVVGDDVVLNCSATNPHGVDRDLTIRWFRLARLSTQEGDYIMPNNPPANTMVETGDGYVALILPDIKDNSDEETVYICKAYNRLPNDQVDEAVNVTVISGPVVRFPDDVVTINVGDTEMLECNTAGSNPMATNITITVRRPGEANVTVGTMAGATTRLGFDITGNLSLNGSVYNCAAVNEVGPTSMSFTLVVRDVPGEVDSRNISSVPLTLLVLNVTSLAPISNNAEITNYTVTVCITATDDCLSYLTLQPHAAVLTVPTVTYNVSVRATNVVGSSNSDTTTIVGTNQGAAPIVTGFALSPAFLILEWTLSPLVFNVTDPPNNDLPAESVFFVEEFVIRFEGDVIARIAETSYLVRIPDGQIDPADGSDDTMLPFEVEVIYSDININTTLNTTSFISVAVPNVEEVADINRTPLQTPVTTSGGFSFQWAPPAQVDDNQEFIEVYNVVIDQLPQQGGRGKRQVATNVVNVNQPRTDTDFQFTGGQPFTDYNVSVDAVLNVNGDTTRVTALSPNTIKTEEGKASAPQNPGVTEIEVTTVRVVWGAPVNPNGIISKYRVRVQLTDGSEAMTQDTTVGSSSHYEVYAVITGQLPDTSVILSEQTDTSYVTFAGRASSGLSQQITVGTGVPGDVTLANGQQVNYDNRRVSLGANYYFFVRLYSSQVGASTCDTTRFSDSEPVPPPVGEQRSV</sequence>
<reference evidence="8" key="1">
    <citation type="submission" date="2023-03" db="EMBL/GenBank/DDBJ databases">
        <authorList>
            <person name="Steffen K."/>
            <person name="Cardenas P."/>
        </authorList>
    </citation>
    <scope>NUCLEOTIDE SEQUENCE</scope>
</reference>
<dbReference type="InterPro" id="IPR007110">
    <property type="entry name" value="Ig-like_dom"/>
</dbReference>
<dbReference type="Pfam" id="PF13927">
    <property type="entry name" value="Ig_3"/>
    <property type="match status" value="1"/>
</dbReference>
<evidence type="ECO:0000256" key="3">
    <source>
        <dbReference type="ARBA" id="ARBA00022837"/>
    </source>
</evidence>
<dbReference type="GO" id="GO:0030001">
    <property type="term" value="P:metal ion transport"/>
    <property type="evidence" value="ECO:0007669"/>
    <property type="project" value="TreeGrafter"/>
</dbReference>
<dbReference type="SUPFAM" id="SSF49265">
    <property type="entry name" value="Fibronectin type III"/>
    <property type="match status" value="2"/>
</dbReference>
<dbReference type="SMART" id="SM00408">
    <property type="entry name" value="IGc2"/>
    <property type="match status" value="1"/>
</dbReference>
<protein>
    <submittedName>
        <fullName evidence="8">Protein sidekick-2</fullName>
    </submittedName>
</protein>
<dbReference type="SUPFAM" id="SSF141072">
    <property type="entry name" value="CalX-like"/>
    <property type="match status" value="6"/>
</dbReference>
<dbReference type="InterPro" id="IPR003598">
    <property type="entry name" value="Ig_sub2"/>
</dbReference>
<dbReference type="SUPFAM" id="SSF48726">
    <property type="entry name" value="Immunoglobulin"/>
    <property type="match status" value="5"/>
</dbReference>
<evidence type="ECO:0000256" key="1">
    <source>
        <dbReference type="ARBA" id="ARBA00022729"/>
    </source>
</evidence>
<dbReference type="Proteomes" id="UP001174909">
    <property type="component" value="Unassembled WGS sequence"/>
</dbReference>
<dbReference type="InterPro" id="IPR003599">
    <property type="entry name" value="Ig_sub"/>
</dbReference>
<dbReference type="InterPro" id="IPR038081">
    <property type="entry name" value="CalX-like_sf"/>
</dbReference>
<evidence type="ECO:0000256" key="2">
    <source>
        <dbReference type="ARBA" id="ARBA00022737"/>
    </source>
</evidence>